<feature type="region of interest" description="Disordered" evidence="1">
    <location>
        <begin position="203"/>
        <end position="222"/>
    </location>
</feature>
<dbReference type="InterPro" id="IPR051291">
    <property type="entry name" value="CIMAP"/>
</dbReference>
<evidence type="ECO:0000313" key="2">
    <source>
        <dbReference type="EMBL" id="KAH6591978.1"/>
    </source>
</evidence>
<sequence length="517" mass="56932">MTHTSTLSPDRNVSSRESDASDLKYTATSPDMGSRNTIAVTPAGKEDNGASLDTIVTETHNQPTSQMPHTLRVRHRIKQLDNTGKSSIKENFATNHPLTQLAIPTPGPLDYEPKLPPSGVHYSILGKHSSEKEEKNNIGPGPSKYDIRTIKLPYSDTPHWSFGYKLEDAKVKDITPSPFAYNDVHNSFGKNSNSYTISGRYPFSENETPGPDRYLPKSEFGPTGTRPKYSFGLKKLQIDESTPGPLDYHIQNGSATVAKGPSFTMRRRLDDYSLNKDIKPGPNEYHPKLAPSKKMASLKGMPKEIKSLKTPGPANYIIPENMSSGPHYTLTARNIPYQENEYVGPNPGPSDYSPDVKPTLSKGAMFSFGSRPRSSKYSGDGIPGPCTYQPQDRQIRGNDKTPGPADYIHHTPIVNPTAAQLSRNSSKHSTGAERLKNTIEKTPGPADYQLKSMSIVKTSGPKYTLRKRLESQKIDQTPGPNMYCVVPKNSGVSVSMKGRPSPYVLVFPSTRVDTLRI</sequence>
<feature type="region of interest" description="Disordered" evidence="1">
    <location>
        <begin position="419"/>
        <end position="444"/>
    </location>
</feature>
<feature type="region of interest" description="Disordered" evidence="1">
    <location>
        <begin position="274"/>
        <end position="294"/>
    </location>
</feature>
<feature type="region of interest" description="Disordered" evidence="1">
    <location>
        <begin position="1"/>
        <end position="49"/>
    </location>
</feature>
<feature type="compositionally biased region" description="Polar residues" evidence="1">
    <location>
        <begin position="419"/>
        <end position="429"/>
    </location>
</feature>
<accession>A0ABQ8F4W7</accession>
<feature type="compositionally biased region" description="Polar residues" evidence="1">
    <location>
        <begin position="26"/>
        <end position="39"/>
    </location>
</feature>
<reference evidence="2 3" key="1">
    <citation type="submission" date="2021-02" db="EMBL/GenBank/DDBJ databases">
        <title>Variation within the Batrachochytrium salamandrivorans European outbreak.</title>
        <authorList>
            <person name="Kelly M."/>
            <person name="Pasmans F."/>
            <person name="Shea T.P."/>
            <person name="Munoz J.F."/>
            <person name="Carranza S."/>
            <person name="Cuomo C.A."/>
            <person name="Martel A."/>
        </authorList>
    </citation>
    <scope>NUCLEOTIDE SEQUENCE [LARGE SCALE GENOMIC DNA]</scope>
    <source>
        <strain evidence="2 3">AMFP18/2</strain>
    </source>
</reference>
<organism evidence="2 3">
    <name type="scientific">Batrachochytrium salamandrivorans</name>
    <dbReference type="NCBI Taxonomy" id="1357716"/>
    <lineage>
        <taxon>Eukaryota</taxon>
        <taxon>Fungi</taxon>
        <taxon>Fungi incertae sedis</taxon>
        <taxon>Chytridiomycota</taxon>
        <taxon>Chytridiomycota incertae sedis</taxon>
        <taxon>Chytridiomycetes</taxon>
        <taxon>Rhizophydiales</taxon>
        <taxon>Rhizophydiales incertae sedis</taxon>
        <taxon>Batrachochytrium</taxon>
    </lineage>
</organism>
<evidence type="ECO:0000256" key="1">
    <source>
        <dbReference type="SAM" id="MobiDB-lite"/>
    </source>
</evidence>
<dbReference type="Pfam" id="PF07004">
    <property type="entry name" value="SHIPPO-rpt"/>
    <property type="match status" value="4"/>
</dbReference>
<dbReference type="PANTHER" id="PTHR21580:SF28">
    <property type="entry name" value="BOREALIN N-TERMINAL DOMAIN-CONTAINING PROTEIN-RELATED"/>
    <property type="match status" value="1"/>
</dbReference>
<comment type="caution">
    <text evidence="2">The sequence shown here is derived from an EMBL/GenBank/DDBJ whole genome shotgun (WGS) entry which is preliminary data.</text>
</comment>
<protein>
    <submittedName>
        <fullName evidence="2">Uncharacterized protein</fullName>
    </submittedName>
</protein>
<feature type="compositionally biased region" description="Polar residues" evidence="1">
    <location>
        <begin position="1"/>
        <end position="12"/>
    </location>
</feature>
<dbReference type="EMBL" id="JAFCIX010000392">
    <property type="protein sequence ID" value="KAH6591978.1"/>
    <property type="molecule type" value="Genomic_DNA"/>
</dbReference>
<dbReference type="Proteomes" id="UP001648503">
    <property type="component" value="Unassembled WGS sequence"/>
</dbReference>
<feature type="compositionally biased region" description="Basic and acidic residues" evidence="1">
    <location>
        <begin position="430"/>
        <end position="439"/>
    </location>
</feature>
<dbReference type="InterPro" id="IPR010736">
    <property type="entry name" value="SHIPPO-rpt"/>
</dbReference>
<proteinExistence type="predicted"/>
<keyword evidence="3" id="KW-1185">Reference proteome</keyword>
<name>A0ABQ8F4W7_9FUNG</name>
<evidence type="ECO:0000313" key="3">
    <source>
        <dbReference type="Proteomes" id="UP001648503"/>
    </source>
</evidence>
<gene>
    <name evidence="2" type="ORF">BASA50_008377</name>
</gene>
<dbReference type="PANTHER" id="PTHR21580">
    <property type="entry name" value="SHIPPO-1-RELATED"/>
    <property type="match status" value="1"/>
</dbReference>
<feature type="compositionally biased region" description="Basic and acidic residues" evidence="1">
    <location>
        <begin position="13"/>
        <end position="22"/>
    </location>
</feature>